<sequence length="144" mass="15982">MTDHKLLISEQREGMEGEIVISPEVMEIIIGIAASKVEGVYSMQGSLASNVHEWLGRKVSHDKGVSLSQDEDGNLIVDLYCYVRYGVSVPKVAIAMQNAVKQQVRNMTDFELKEVNIHVVGMVPDSETELPTGEFSTLTKEEEE</sequence>
<evidence type="ECO:0000313" key="2">
    <source>
        <dbReference type="EMBL" id="EKU27378.1"/>
    </source>
</evidence>
<dbReference type="OrthoDB" id="9793465at2"/>
<dbReference type="InterPro" id="IPR005531">
    <property type="entry name" value="Asp23"/>
</dbReference>
<dbReference type="PANTHER" id="PTHR34297:SF1">
    <property type="entry name" value="ASP23_GLS24 FAMILY ENVELOPE STRESS RESPONSE PROTEIN"/>
    <property type="match status" value="1"/>
</dbReference>
<keyword evidence="3" id="KW-1185">Reference proteome</keyword>
<dbReference type="PATRIC" id="fig|1234409.3.peg.660"/>
<proteinExistence type="inferred from homology"/>
<dbReference type="Proteomes" id="UP000016057">
    <property type="component" value="Unassembled WGS sequence"/>
</dbReference>
<name>K8ZLD7_9ENTE</name>
<accession>K8ZLD7</accession>
<gene>
    <name evidence="2" type="ORF">C683_0709</name>
</gene>
<comment type="caution">
    <text evidence="2">The sequence shown here is derived from an EMBL/GenBank/DDBJ whole genome shotgun (WGS) entry which is preliminary data.</text>
</comment>
<organism evidence="2 3">
    <name type="scientific">Catellicoccus marimammalium M35/04/3</name>
    <dbReference type="NCBI Taxonomy" id="1234409"/>
    <lineage>
        <taxon>Bacteria</taxon>
        <taxon>Bacillati</taxon>
        <taxon>Bacillota</taxon>
        <taxon>Bacilli</taxon>
        <taxon>Lactobacillales</taxon>
        <taxon>Enterococcaceae</taxon>
        <taxon>Catellicoccus</taxon>
    </lineage>
</organism>
<dbReference type="AlphaFoldDB" id="K8ZLD7"/>
<dbReference type="Pfam" id="PF03780">
    <property type="entry name" value="Asp23"/>
    <property type="match status" value="1"/>
</dbReference>
<dbReference type="RefSeq" id="WP_009490086.1">
    <property type="nucleotide sequence ID" value="NZ_AMYT01000017.1"/>
</dbReference>
<dbReference type="EMBL" id="AMYT01000017">
    <property type="protein sequence ID" value="EKU27378.1"/>
    <property type="molecule type" value="Genomic_DNA"/>
</dbReference>
<dbReference type="STRING" id="1234409.C683_0709"/>
<evidence type="ECO:0000313" key="3">
    <source>
        <dbReference type="Proteomes" id="UP000016057"/>
    </source>
</evidence>
<reference evidence="2 3" key="1">
    <citation type="journal article" date="2013" name="Genome Announc.">
        <title>Draft Genome Sequence of Catellicoccus marimammalium, a Novel Species Commonly Found in Gull Feces.</title>
        <authorList>
            <person name="Weigand M.R."/>
            <person name="Ryu H."/>
            <person name="Bozcek L."/>
            <person name="Konstantinidis K.T."/>
            <person name="Santo Domingo J.W."/>
        </authorList>
    </citation>
    <scope>NUCLEOTIDE SEQUENCE [LARGE SCALE GENOMIC DNA]</scope>
    <source>
        <strain evidence="2 3">M35/04/3</strain>
    </source>
</reference>
<evidence type="ECO:0000256" key="1">
    <source>
        <dbReference type="ARBA" id="ARBA00005721"/>
    </source>
</evidence>
<dbReference type="eggNOG" id="COG1302">
    <property type="taxonomic scope" value="Bacteria"/>
</dbReference>
<evidence type="ECO:0008006" key="4">
    <source>
        <dbReference type="Google" id="ProtNLM"/>
    </source>
</evidence>
<dbReference type="PANTHER" id="PTHR34297">
    <property type="entry name" value="HYPOTHETICAL CYTOSOLIC PROTEIN-RELATED"/>
    <property type="match status" value="1"/>
</dbReference>
<comment type="similarity">
    <text evidence="1">Belongs to the asp23 family.</text>
</comment>
<protein>
    <recommendedName>
        <fullName evidence="4">Alkaline shock protein</fullName>
    </recommendedName>
</protein>